<keyword evidence="3" id="KW-1185">Reference proteome</keyword>
<evidence type="ECO:0000313" key="3">
    <source>
        <dbReference type="Proteomes" id="UP001454036"/>
    </source>
</evidence>
<evidence type="ECO:0000313" key="2">
    <source>
        <dbReference type="EMBL" id="GAA0168227.1"/>
    </source>
</evidence>
<dbReference type="EMBL" id="BAABME010006389">
    <property type="protein sequence ID" value="GAA0168227.1"/>
    <property type="molecule type" value="Genomic_DNA"/>
</dbReference>
<reference evidence="2 3" key="1">
    <citation type="submission" date="2024-01" db="EMBL/GenBank/DDBJ databases">
        <title>The complete chloroplast genome sequence of Lithospermum erythrorhizon: insights into the phylogenetic relationship among Boraginaceae species and the maternal lineages of purple gromwells.</title>
        <authorList>
            <person name="Okada T."/>
            <person name="Watanabe K."/>
        </authorList>
    </citation>
    <scope>NUCLEOTIDE SEQUENCE [LARGE SCALE GENOMIC DNA]</scope>
</reference>
<organism evidence="2 3">
    <name type="scientific">Lithospermum erythrorhizon</name>
    <name type="common">Purple gromwell</name>
    <name type="synonym">Lithospermum officinale var. erythrorhizon</name>
    <dbReference type="NCBI Taxonomy" id="34254"/>
    <lineage>
        <taxon>Eukaryota</taxon>
        <taxon>Viridiplantae</taxon>
        <taxon>Streptophyta</taxon>
        <taxon>Embryophyta</taxon>
        <taxon>Tracheophyta</taxon>
        <taxon>Spermatophyta</taxon>
        <taxon>Magnoliopsida</taxon>
        <taxon>eudicotyledons</taxon>
        <taxon>Gunneridae</taxon>
        <taxon>Pentapetalae</taxon>
        <taxon>asterids</taxon>
        <taxon>lamiids</taxon>
        <taxon>Boraginales</taxon>
        <taxon>Boraginaceae</taxon>
        <taxon>Boraginoideae</taxon>
        <taxon>Lithospermeae</taxon>
        <taxon>Lithospermum</taxon>
    </lineage>
</organism>
<comment type="caution">
    <text evidence="2">The sequence shown here is derived from an EMBL/GenBank/DDBJ whole genome shotgun (WGS) entry which is preliminary data.</text>
</comment>
<gene>
    <name evidence="2" type="ORF">LIER_22992</name>
</gene>
<proteinExistence type="predicted"/>
<sequence>MELRDVVKYHIEVKVGSGKNVSLWYDAWLPDGALIDKLNGNEANWLGVSSLTKRLHEERAPCEQEHSALEYSRVALWDLIFPRKHRTLRVSRCAARRGQQYFDSVERRKNKSATPSQVPAPQVDPAEAALHHQLNDLKRMMASVVPTG</sequence>
<accession>A0AAV3QZH7</accession>
<protein>
    <submittedName>
        <fullName evidence="2">Uncharacterized protein</fullName>
    </submittedName>
</protein>
<evidence type="ECO:0000256" key="1">
    <source>
        <dbReference type="SAM" id="MobiDB-lite"/>
    </source>
</evidence>
<dbReference type="AlphaFoldDB" id="A0AAV3QZH7"/>
<dbReference type="Proteomes" id="UP001454036">
    <property type="component" value="Unassembled WGS sequence"/>
</dbReference>
<feature type="region of interest" description="Disordered" evidence="1">
    <location>
        <begin position="105"/>
        <end position="124"/>
    </location>
</feature>
<name>A0AAV3QZH7_LITER</name>